<accession>A0ABW1RIU7</accession>
<comment type="subcellular location">
    <subcellularLocation>
        <location evidence="1">Cytoplasm</location>
    </subcellularLocation>
</comment>
<keyword evidence="3" id="KW-0963">Cytoplasm</keyword>
<reference evidence="11" key="1">
    <citation type="journal article" date="2019" name="Int. J. Syst. Evol. Microbiol.">
        <title>The Global Catalogue of Microorganisms (GCM) 10K type strain sequencing project: providing services to taxonomists for standard genome sequencing and annotation.</title>
        <authorList>
            <consortium name="The Broad Institute Genomics Platform"/>
            <consortium name="The Broad Institute Genome Sequencing Center for Infectious Disease"/>
            <person name="Wu L."/>
            <person name="Ma J."/>
        </authorList>
    </citation>
    <scope>NUCLEOTIDE SEQUENCE [LARGE SCALE GENOMIC DNA]</scope>
    <source>
        <strain evidence="11">CCM 8904</strain>
    </source>
</reference>
<evidence type="ECO:0000256" key="9">
    <source>
        <dbReference type="ARBA" id="ARBA00033158"/>
    </source>
</evidence>
<evidence type="ECO:0000256" key="8">
    <source>
        <dbReference type="ARBA" id="ARBA00026068"/>
    </source>
</evidence>
<dbReference type="PANTHER" id="PTHR34981:SF1">
    <property type="entry name" value="CELL DIVISION PROTEIN ZAPA"/>
    <property type="match status" value="1"/>
</dbReference>
<evidence type="ECO:0000256" key="5">
    <source>
        <dbReference type="ARBA" id="ARBA00023210"/>
    </source>
</evidence>
<evidence type="ECO:0000313" key="11">
    <source>
        <dbReference type="Proteomes" id="UP001596289"/>
    </source>
</evidence>
<keyword evidence="5" id="KW-0717">Septation</keyword>
<evidence type="ECO:0000256" key="2">
    <source>
        <dbReference type="ARBA" id="ARBA00015195"/>
    </source>
</evidence>
<evidence type="ECO:0000256" key="3">
    <source>
        <dbReference type="ARBA" id="ARBA00022490"/>
    </source>
</evidence>
<dbReference type="InterPro" id="IPR036192">
    <property type="entry name" value="Cell_div_ZapA-like_sf"/>
</dbReference>
<dbReference type="EMBL" id="JBHSSL010000092">
    <property type="protein sequence ID" value="MFC6171095.1"/>
    <property type="molecule type" value="Genomic_DNA"/>
</dbReference>
<dbReference type="RefSeq" id="WP_125552354.1">
    <property type="nucleotide sequence ID" value="NZ_JBHSSL010000092.1"/>
</dbReference>
<evidence type="ECO:0000256" key="4">
    <source>
        <dbReference type="ARBA" id="ARBA00022618"/>
    </source>
</evidence>
<keyword evidence="6" id="KW-0131">Cell cycle</keyword>
<organism evidence="10 11">
    <name type="scientific">Loigolactobacillus jiayinensis</name>
    <dbReference type="NCBI Taxonomy" id="2486016"/>
    <lineage>
        <taxon>Bacteria</taxon>
        <taxon>Bacillati</taxon>
        <taxon>Bacillota</taxon>
        <taxon>Bacilli</taxon>
        <taxon>Lactobacillales</taxon>
        <taxon>Lactobacillaceae</taxon>
        <taxon>Loigolactobacillus</taxon>
    </lineage>
</organism>
<protein>
    <recommendedName>
        <fullName evidence="2">Cell division protein ZapA</fullName>
    </recommendedName>
    <alternativeName>
        <fullName evidence="9">Z ring-associated protein ZapA</fullName>
    </alternativeName>
</protein>
<dbReference type="Proteomes" id="UP001596289">
    <property type="component" value="Unassembled WGS sequence"/>
</dbReference>
<evidence type="ECO:0000313" key="10">
    <source>
        <dbReference type="EMBL" id="MFC6171095.1"/>
    </source>
</evidence>
<evidence type="ECO:0000256" key="6">
    <source>
        <dbReference type="ARBA" id="ARBA00023306"/>
    </source>
</evidence>
<dbReference type="SUPFAM" id="SSF102829">
    <property type="entry name" value="Cell division protein ZapA-like"/>
    <property type="match status" value="1"/>
</dbReference>
<dbReference type="PANTHER" id="PTHR34981">
    <property type="entry name" value="CELL DIVISION PROTEIN ZAPA"/>
    <property type="match status" value="1"/>
</dbReference>
<dbReference type="GO" id="GO:0051301">
    <property type="term" value="P:cell division"/>
    <property type="evidence" value="ECO:0007669"/>
    <property type="project" value="UniProtKB-KW"/>
</dbReference>
<evidence type="ECO:0000256" key="7">
    <source>
        <dbReference type="ARBA" id="ARBA00024910"/>
    </source>
</evidence>
<name>A0ABW1RIU7_9LACO</name>
<dbReference type="InterPro" id="IPR053712">
    <property type="entry name" value="Bac_CellDiv_Activator"/>
</dbReference>
<dbReference type="InterPro" id="IPR007838">
    <property type="entry name" value="Cell_div_ZapA-like"/>
</dbReference>
<dbReference type="Pfam" id="PF05164">
    <property type="entry name" value="ZapA"/>
    <property type="match status" value="1"/>
</dbReference>
<gene>
    <name evidence="10" type="ORF">ACFQGP_11025</name>
</gene>
<evidence type="ECO:0000256" key="1">
    <source>
        <dbReference type="ARBA" id="ARBA00004496"/>
    </source>
</evidence>
<comment type="function">
    <text evidence="7">Activator of cell division through the inhibition of FtsZ GTPase activity, therefore promoting FtsZ assembly into bundles of protofilaments necessary for the formation of the division Z ring. It is recruited early at mid-cell but it is not essential for cell division.</text>
</comment>
<comment type="caution">
    <text evidence="10">The sequence shown here is derived from an EMBL/GenBank/DDBJ whole genome shotgun (WGS) entry which is preliminary data.</text>
</comment>
<proteinExistence type="predicted"/>
<keyword evidence="11" id="KW-1185">Reference proteome</keyword>
<keyword evidence="4 10" id="KW-0132">Cell division</keyword>
<comment type="subunit">
    <text evidence="8">Homodimer. Interacts with FtsZ.</text>
</comment>
<dbReference type="Gene3D" id="6.10.250.790">
    <property type="match status" value="1"/>
</dbReference>
<sequence length="91" mass="10325">MAEQKRRFKVVIDNKQYVIIGNASDAHIQAVTQLVNNQLAQIKSVATTLDDEQTAVLLAINTVSDQLKLQEKIEHLEKENEQLKQQLADQK</sequence>